<evidence type="ECO:0000256" key="2">
    <source>
        <dbReference type="ARBA" id="ARBA00022478"/>
    </source>
</evidence>
<dbReference type="SUPFAM" id="SSF51294">
    <property type="entry name" value="Hedgehog/intein (Hint) domain"/>
    <property type="match status" value="1"/>
</dbReference>
<dbReference type="InterPro" id="IPR007120">
    <property type="entry name" value="DNA-dir_RNAP_su2_dom"/>
</dbReference>
<dbReference type="InterPro" id="IPR004042">
    <property type="entry name" value="Intein_endonuc_central"/>
</dbReference>
<evidence type="ECO:0000313" key="7">
    <source>
        <dbReference type="EMBL" id="AYV78703.1"/>
    </source>
</evidence>
<sequence length="514" mass="58941">MKPDPTKVTGMRHGSYDKLNDKGYVPEETVITNGDIIIGKVSPIQSVGNSNKLFKDNSESYKGHESAVIDKVYKDIFNHEGYAMIKIRTRSERIPHIGDKFCCFSSTHDILTTEGWIAIDKVTKEHKVACLVNGDTLEYHHPSEIQEYDYDGEMYHINSNQVNLFVTPNHRMYVAKRNEKGKIKKYKIENAENIYHQIRHYKKNVGNYSGTEKKTEFLIPANTIDPAKFILPSDDKNNERIIDLESWLILFGIWIAEGSINNNTISFAANKLRVRSALVEVCKELGFKLNIPNDQDMTRDYTHEDDKKAKWTITGISQLYNYLKQFPTSVNKYLPNWCWDLSMEHAKTLIHGLWLGDGHALGQLCQYDTSSKKLADDFQRLCLHAGWSGNIKLKEEIGYTKTIRDTNVVSTKEAWRISIIEKQNEPKINKAKKGENIKNGNMTYNDSKVKFTGKVYCCTVPTEDGVIYIRRNMHIDENTKVDNKSEKGKIPVWCGNSRHGYILATVRNKILASL</sequence>
<evidence type="ECO:0000256" key="1">
    <source>
        <dbReference type="ARBA" id="ARBA00012418"/>
    </source>
</evidence>
<dbReference type="Pfam" id="PF00562">
    <property type="entry name" value="RNA_pol_Rpb2_6"/>
    <property type="match status" value="1"/>
</dbReference>
<name>A0A3G4ZYP5_9VIRU</name>
<dbReference type="GO" id="GO:0032549">
    <property type="term" value="F:ribonucleoside binding"/>
    <property type="evidence" value="ECO:0007669"/>
    <property type="project" value="InterPro"/>
</dbReference>
<dbReference type="PROSITE" id="PS50819">
    <property type="entry name" value="INTEIN_ENDONUCLEASE"/>
    <property type="match status" value="1"/>
</dbReference>
<keyword evidence="3" id="KW-0808">Transferase</keyword>
<organism evidence="7">
    <name type="scientific">Edafosvirus sp</name>
    <dbReference type="NCBI Taxonomy" id="2487765"/>
    <lineage>
        <taxon>Viruses</taxon>
        <taxon>Varidnaviria</taxon>
        <taxon>Bamfordvirae</taxon>
        <taxon>Nucleocytoviricota</taxon>
        <taxon>Megaviricetes</taxon>
        <taxon>Imitervirales</taxon>
        <taxon>Mimiviridae</taxon>
        <taxon>Klosneuvirinae</taxon>
    </lineage>
</organism>
<evidence type="ECO:0000259" key="6">
    <source>
        <dbReference type="PROSITE" id="PS50819"/>
    </source>
</evidence>
<dbReference type="EMBL" id="MK072091">
    <property type="protein sequence ID" value="AYV78703.1"/>
    <property type="molecule type" value="Genomic_DNA"/>
</dbReference>
<dbReference type="SUPFAM" id="SSF64484">
    <property type="entry name" value="beta and beta-prime subunits of DNA dependent RNA-polymerase"/>
    <property type="match status" value="1"/>
</dbReference>
<keyword evidence="2 7" id="KW-0240">DNA-directed RNA polymerase</keyword>
<keyword evidence="4" id="KW-0548">Nucleotidyltransferase</keyword>
<dbReference type="InterPro" id="IPR014724">
    <property type="entry name" value="RNA_pol_RPB2_OB-fold"/>
</dbReference>
<dbReference type="GO" id="GO:0003677">
    <property type="term" value="F:DNA binding"/>
    <property type="evidence" value="ECO:0007669"/>
    <property type="project" value="InterPro"/>
</dbReference>
<dbReference type="GO" id="GO:0004519">
    <property type="term" value="F:endonuclease activity"/>
    <property type="evidence" value="ECO:0007669"/>
    <property type="project" value="InterPro"/>
</dbReference>
<dbReference type="InterPro" id="IPR027434">
    <property type="entry name" value="Homing_endonucl"/>
</dbReference>
<keyword evidence="5" id="KW-0804">Transcription</keyword>
<reference evidence="7" key="1">
    <citation type="submission" date="2018-10" db="EMBL/GenBank/DDBJ databases">
        <title>Hidden diversity of soil giant viruses.</title>
        <authorList>
            <person name="Schulz F."/>
            <person name="Alteio L."/>
            <person name="Goudeau D."/>
            <person name="Ryan E.M."/>
            <person name="Malmstrom R.R."/>
            <person name="Blanchard J."/>
            <person name="Woyke T."/>
        </authorList>
    </citation>
    <scope>NUCLEOTIDE SEQUENCE</scope>
    <source>
        <strain evidence="7">EDV1</strain>
    </source>
</reference>
<evidence type="ECO:0000256" key="4">
    <source>
        <dbReference type="ARBA" id="ARBA00022695"/>
    </source>
</evidence>
<dbReference type="InterPro" id="IPR004860">
    <property type="entry name" value="LAGLIDADG_dom"/>
</dbReference>
<dbReference type="GO" id="GO:0003899">
    <property type="term" value="F:DNA-directed RNA polymerase activity"/>
    <property type="evidence" value="ECO:0007669"/>
    <property type="project" value="UniProtKB-EC"/>
</dbReference>
<dbReference type="InterPro" id="IPR036844">
    <property type="entry name" value="Hint_dom_sf"/>
</dbReference>
<dbReference type="PANTHER" id="PTHR20856">
    <property type="entry name" value="DNA-DIRECTED RNA POLYMERASE I SUBUNIT 2"/>
    <property type="match status" value="1"/>
</dbReference>
<evidence type="ECO:0000256" key="5">
    <source>
        <dbReference type="ARBA" id="ARBA00023163"/>
    </source>
</evidence>
<dbReference type="InterPro" id="IPR015712">
    <property type="entry name" value="DNA-dir_RNA_pol_su2"/>
</dbReference>
<dbReference type="EC" id="2.7.7.6" evidence="1"/>
<dbReference type="GO" id="GO:0006351">
    <property type="term" value="P:DNA-templated transcription"/>
    <property type="evidence" value="ECO:0007669"/>
    <property type="project" value="InterPro"/>
</dbReference>
<feature type="domain" description="DOD-type homing endonuclease" evidence="6">
    <location>
        <begin position="250"/>
        <end position="387"/>
    </location>
</feature>
<evidence type="ECO:0000256" key="3">
    <source>
        <dbReference type="ARBA" id="ARBA00022679"/>
    </source>
</evidence>
<dbReference type="Gene3D" id="2.170.16.10">
    <property type="entry name" value="Hedgehog/Intein (Hint) domain"/>
    <property type="match status" value="1"/>
</dbReference>
<dbReference type="Pfam" id="PF14528">
    <property type="entry name" value="LAGLIDADG_3"/>
    <property type="match status" value="1"/>
</dbReference>
<dbReference type="GO" id="GO:0000428">
    <property type="term" value="C:DNA-directed RNA polymerase complex"/>
    <property type="evidence" value="ECO:0007669"/>
    <property type="project" value="UniProtKB-KW"/>
</dbReference>
<gene>
    <name evidence="7" type="ORF">Edafosvirus26_5</name>
</gene>
<accession>A0A3G4ZYP5</accession>
<dbReference type="Gene3D" id="2.40.50.150">
    <property type="match status" value="1"/>
</dbReference>
<protein>
    <recommendedName>
        <fullName evidence="1">DNA-directed RNA polymerase</fullName>
        <ecNumber evidence="1">2.7.7.6</ecNumber>
    </recommendedName>
</protein>
<dbReference type="Gene3D" id="3.10.28.10">
    <property type="entry name" value="Homing endonucleases"/>
    <property type="match status" value="1"/>
</dbReference>
<proteinExistence type="predicted"/>
<dbReference type="SUPFAM" id="SSF55608">
    <property type="entry name" value="Homing endonucleases"/>
    <property type="match status" value="1"/>
</dbReference>